<dbReference type="Pfam" id="PF08268">
    <property type="entry name" value="FBA_3"/>
    <property type="match status" value="1"/>
</dbReference>
<dbReference type="InterPro" id="IPR001810">
    <property type="entry name" value="F-box_dom"/>
</dbReference>
<dbReference type="InterPro" id="IPR013187">
    <property type="entry name" value="F-box-assoc_dom_typ3"/>
</dbReference>
<dbReference type="InterPro" id="IPR017451">
    <property type="entry name" value="F-box-assoc_interact_dom"/>
</dbReference>
<dbReference type="PANTHER" id="PTHR31672:SF13">
    <property type="entry name" value="F-BOX PROTEIN CPR30-LIKE"/>
    <property type="match status" value="1"/>
</dbReference>
<dbReference type="CDD" id="cd22157">
    <property type="entry name" value="F-box_AtFBW1-like"/>
    <property type="match status" value="1"/>
</dbReference>
<name>A0AAN9J6E7_CLITE</name>
<organism evidence="2 3">
    <name type="scientific">Clitoria ternatea</name>
    <name type="common">Butterfly pea</name>
    <dbReference type="NCBI Taxonomy" id="43366"/>
    <lineage>
        <taxon>Eukaryota</taxon>
        <taxon>Viridiplantae</taxon>
        <taxon>Streptophyta</taxon>
        <taxon>Embryophyta</taxon>
        <taxon>Tracheophyta</taxon>
        <taxon>Spermatophyta</taxon>
        <taxon>Magnoliopsida</taxon>
        <taxon>eudicotyledons</taxon>
        <taxon>Gunneridae</taxon>
        <taxon>Pentapetalae</taxon>
        <taxon>rosids</taxon>
        <taxon>fabids</taxon>
        <taxon>Fabales</taxon>
        <taxon>Fabaceae</taxon>
        <taxon>Papilionoideae</taxon>
        <taxon>50 kb inversion clade</taxon>
        <taxon>NPAAA clade</taxon>
        <taxon>indigoferoid/millettioid clade</taxon>
        <taxon>Phaseoleae</taxon>
        <taxon>Clitoria</taxon>
    </lineage>
</organism>
<keyword evidence="3" id="KW-1185">Reference proteome</keyword>
<accession>A0AAN9J6E7</accession>
<dbReference type="AlphaFoldDB" id="A0AAN9J6E7"/>
<dbReference type="SUPFAM" id="SSF81383">
    <property type="entry name" value="F-box domain"/>
    <property type="match status" value="1"/>
</dbReference>
<dbReference type="EMBL" id="JAYKXN010000004">
    <property type="protein sequence ID" value="KAK7293140.1"/>
    <property type="molecule type" value="Genomic_DNA"/>
</dbReference>
<evidence type="ECO:0000313" key="3">
    <source>
        <dbReference type="Proteomes" id="UP001359559"/>
    </source>
</evidence>
<dbReference type="SMART" id="SM00256">
    <property type="entry name" value="FBOX"/>
    <property type="match status" value="1"/>
</dbReference>
<dbReference type="Proteomes" id="UP001359559">
    <property type="component" value="Unassembled WGS sequence"/>
</dbReference>
<sequence>MRRQEDAVLSEDVLIEILSWLPVTTLVGFKCVSKSWNSLISDPHFQKLHIQRSSVDSTNLRLLLENKFDQDQGGFSNTTSLSSWSVTRLLGNPSPIPLIRPSFTQHYSVIGSCNGLIALHAESPPLVYPYKTLVYFWNPATREISPESPSYDSSTKFNNFGFGYDHTSDAYKVVVLFPGKVHSMGANCWTDIQTLPDDQYQVHMYGVYLSDTLNWIALRKSGDYVKMFVIVSLHLGKESYAELPLPDPLQDHDPCIWHLPILCVSRGCLCVSCYHMDTHFVIWQMKELGLKKSWTCLVNINLEYVETCYPGIEFLSFTMCLFQNGDVLLLATQAYTQFCSVLFNQRDGILKVVEIPSVLSVYNAWNYVESLVSPI</sequence>
<feature type="domain" description="F-box" evidence="1">
    <location>
        <begin position="9"/>
        <end position="48"/>
    </location>
</feature>
<protein>
    <recommendedName>
        <fullName evidence="1">F-box domain-containing protein</fullName>
    </recommendedName>
</protein>
<dbReference type="Gene3D" id="1.20.1280.50">
    <property type="match status" value="1"/>
</dbReference>
<dbReference type="PANTHER" id="PTHR31672">
    <property type="entry name" value="BNACNNG10540D PROTEIN"/>
    <property type="match status" value="1"/>
</dbReference>
<evidence type="ECO:0000313" key="2">
    <source>
        <dbReference type="EMBL" id="KAK7293140.1"/>
    </source>
</evidence>
<evidence type="ECO:0000259" key="1">
    <source>
        <dbReference type="SMART" id="SM00256"/>
    </source>
</evidence>
<comment type="caution">
    <text evidence="2">The sequence shown here is derived from an EMBL/GenBank/DDBJ whole genome shotgun (WGS) entry which is preliminary data.</text>
</comment>
<reference evidence="2 3" key="1">
    <citation type="submission" date="2024-01" db="EMBL/GenBank/DDBJ databases">
        <title>The genomes of 5 underutilized Papilionoideae crops provide insights into root nodulation and disease resistance.</title>
        <authorList>
            <person name="Yuan L."/>
        </authorList>
    </citation>
    <scope>NUCLEOTIDE SEQUENCE [LARGE SCALE GENOMIC DNA]</scope>
    <source>
        <strain evidence="2">LY-2023</strain>
        <tissue evidence="2">Leaf</tissue>
    </source>
</reference>
<proteinExistence type="predicted"/>
<dbReference type="InterPro" id="IPR050796">
    <property type="entry name" value="SCF_F-box_component"/>
</dbReference>
<dbReference type="NCBIfam" id="TIGR01640">
    <property type="entry name" value="F_box_assoc_1"/>
    <property type="match status" value="1"/>
</dbReference>
<dbReference type="InterPro" id="IPR036047">
    <property type="entry name" value="F-box-like_dom_sf"/>
</dbReference>
<gene>
    <name evidence="2" type="ORF">RJT34_16001</name>
</gene>
<dbReference type="Pfam" id="PF00646">
    <property type="entry name" value="F-box"/>
    <property type="match status" value="1"/>
</dbReference>